<keyword evidence="6" id="KW-1185">Reference proteome</keyword>
<name>A0ABY8QQW1_9MICO</name>
<dbReference type="RefSeq" id="WP_349638124.1">
    <property type="nucleotide sequence ID" value="NZ_CP090958.1"/>
</dbReference>
<dbReference type="PANTHER" id="PTHR42796:SF7">
    <property type="entry name" value="2-DEHYDRO-3-DEOXY-D-ARABINONATE DEHYDRATASE"/>
    <property type="match status" value="1"/>
</dbReference>
<evidence type="ECO:0000256" key="1">
    <source>
        <dbReference type="ARBA" id="ARBA00010211"/>
    </source>
</evidence>
<keyword evidence="5" id="KW-0378">Hydrolase</keyword>
<dbReference type="PANTHER" id="PTHR42796">
    <property type="entry name" value="FUMARYLACETOACETATE HYDROLASE DOMAIN-CONTAINING PROTEIN 2A-RELATED"/>
    <property type="match status" value="1"/>
</dbReference>
<dbReference type="Gene3D" id="3.90.850.10">
    <property type="entry name" value="Fumarylacetoacetase-like, C-terminal domain"/>
    <property type="match status" value="1"/>
</dbReference>
<organism evidence="5 6">
    <name type="scientific">Saxibacter everestensis</name>
    <dbReference type="NCBI Taxonomy" id="2909229"/>
    <lineage>
        <taxon>Bacteria</taxon>
        <taxon>Bacillati</taxon>
        <taxon>Actinomycetota</taxon>
        <taxon>Actinomycetes</taxon>
        <taxon>Micrococcales</taxon>
        <taxon>Brevibacteriaceae</taxon>
        <taxon>Saxibacter</taxon>
    </lineage>
</organism>
<sequence length="287" mass="30990">MHIVRYRYQGRISIGILEGETVRRLPHDSMSALLALPLSDIRSQVDAAPTTEERPVHDVDLLAPLDGNTEVWAAGVTYLRSKDARVEESDQASVYDLVYDAERAEIFFKSVAWRVVTDGDPVGIRADSVNSVPESELALVLNAAGERVGYLVCNDMSSRSIEGENPIYLPQAKIYAGACALSPGIAPAWEVGAPEALSVSCWVERDGARVFFGESHTGQIKRGLDELTELLFRADHFPGGAVLSTGTGIVPDLDFRLRAGDVIEIEIPGVGRLRNEVAVGKDAFGGG</sequence>
<evidence type="ECO:0000313" key="6">
    <source>
        <dbReference type="Proteomes" id="UP001209083"/>
    </source>
</evidence>
<keyword evidence="2" id="KW-0479">Metal-binding</keyword>
<reference evidence="5 6" key="1">
    <citation type="submission" date="2023-05" db="EMBL/GenBank/DDBJ databases">
        <title>Lithophilousrod everest ZFBP1038 complete genpme.</title>
        <authorList>
            <person name="Tian M."/>
        </authorList>
    </citation>
    <scope>NUCLEOTIDE SEQUENCE [LARGE SCALE GENOMIC DNA]</scope>
    <source>
        <strain evidence="5 6">ZFBP1038</strain>
    </source>
</reference>
<evidence type="ECO:0000256" key="2">
    <source>
        <dbReference type="ARBA" id="ARBA00022723"/>
    </source>
</evidence>
<dbReference type="InterPro" id="IPR018833">
    <property type="entry name" value="Rv2993c-like_N"/>
</dbReference>
<feature type="domain" description="Fumarylacetoacetase-like C-terminal" evidence="3">
    <location>
        <begin position="101"/>
        <end position="277"/>
    </location>
</feature>
<dbReference type="EMBL" id="CP090958">
    <property type="protein sequence ID" value="WGW11337.1"/>
    <property type="molecule type" value="Genomic_DNA"/>
</dbReference>
<dbReference type="Pfam" id="PF10370">
    <property type="entry name" value="Rv2993c-like_N"/>
    <property type="match status" value="1"/>
</dbReference>
<evidence type="ECO:0000259" key="3">
    <source>
        <dbReference type="Pfam" id="PF01557"/>
    </source>
</evidence>
<proteinExistence type="inferred from homology"/>
<dbReference type="Pfam" id="PF01557">
    <property type="entry name" value="FAA_hydrolase"/>
    <property type="match status" value="1"/>
</dbReference>
<dbReference type="SUPFAM" id="SSF56529">
    <property type="entry name" value="FAH"/>
    <property type="match status" value="1"/>
</dbReference>
<dbReference type="InterPro" id="IPR011234">
    <property type="entry name" value="Fumarylacetoacetase-like_C"/>
</dbReference>
<accession>A0ABY8QQW1</accession>
<evidence type="ECO:0000259" key="4">
    <source>
        <dbReference type="Pfam" id="PF10370"/>
    </source>
</evidence>
<comment type="similarity">
    <text evidence="1">Belongs to the FAH family.</text>
</comment>
<dbReference type="GO" id="GO:0016787">
    <property type="term" value="F:hydrolase activity"/>
    <property type="evidence" value="ECO:0007669"/>
    <property type="project" value="UniProtKB-KW"/>
</dbReference>
<dbReference type="InterPro" id="IPR051121">
    <property type="entry name" value="FAH"/>
</dbReference>
<protein>
    <submittedName>
        <fullName evidence="5">Fumarylacetoacetate hydrolase family protein</fullName>
    </submittedName>
</protein>
<feature type="domain" description="Rv2993c-like N-terminal" evidence="4">
    <location>
        <begin position="1"/>
        <end position="64"/>
    </location>
</feature>
<dbReference type="InterPro" id="IPR036663">
    <property type="entry name" value="Fumarylacetoacetase_C_sf"/>
</dbReference>
<dbReference type="Proteomes" id="UP001209083">
    <property type="component" value="Chromosome"/>
</dbReference>
<evidence type="ECO:0000313" key="5">
    <source>
        <dbReference type="EMBL" id="WGW11337.1"/>
    </source>
</evidence>
<gene>
    <name evidence="5" type="ORF">LWF01_14760</name>
</gene>